<keyword evidence="11 16" id="KW-0660">Purine salvage</keyword>
<dbReference type="PANTHER" id="PTHR43340">
    <property type="entry name" value="HYPOXANTHINE-GUANINE PHOSPHORIBOSYLTRANSFERASE"/>
    <property type="match status" value="1"/>
</dbReference>
<dbReference type="SUPFAM" id="SSF53271">
    <property type="entry name" value="PRTase-like"/>
    <property type="match status" value="1"/>
</dbReference>
<evidence type="ECO:0000313" key="19">
    <source>
        <dbReference type="Proteomes" id="UP000017090"/>
    </source>
</evidence>
<evidence type="ECO:0000256" key="5">
    <source>
        <dbReference type="ARBA" id="ARBA00004676"/>
    </source>
</evidence>
<proteinExistence type="inferred from homology"/>
<evidence type="ECO:0000256" key="11">
    <source>
        <dbReference type="ARBA" id="ARBA00022726"/>
    </source>
</evidence>
<keyword evidence="13 16" id="KW-0460">Magnesium</keyword>
<evidence type="ECO:0000256" key="12">
    <source>
        <dbReference type="ARBA" id="ARBA00022741"/>
    </source>
</evidence>
<accession>U7UAN7</accession>
<dbReference type="GO" id="GO:0006178">
    <property type="term" value="P:guanine salvage"/>
    <property type="evidence" value="ECO:0007669"/>
    <property type="project" value="TreeGrafter"/>
</dbReference>
<sequence>MDKDVKEILLTAEQIQQRVAELGAQITADYEGKTILLCGILKGAVTFFTDLSRHIRVPVEFDFLSCSSYGSSTTSSGFVKIRKDLDSEVEGRDILIVEDIIDTGTTLSKLVPLLQDRGAKSVRLATILSKPSRRIADVTVDYNGFEVPDAFVVGYGLDYNGFYRNLPYIGILKEEVYNK</sequence>
<dbReference type="GO" id="GO:0006166">
    <property type="term" value="P:purine ribonucleoside salvage"/>
    <property type="evidence" value="ECO:0007669"/>
    <property type="project" value="UniProtKB-KW"/>
</dbReference>
<evidence type="ECO:0000256" key="1">
    <source>
        <dbReference type="ARBA" id="ARBA00001946"/>
    </source>
</evidence>
<evidence type="ECO:0000256" key="16">
    <source>
        <dbReference type="RuleBase" id="RU364099"/>
    </source>
</evidence>
<dbReference type="NCBIfam" id="TIGR01203">
    <property type="entry name" value="HGPRTase"/>
    <property type="match status" value="1"/>
</dbReference>
<evidence type="ECO:0000256" key="13">
    <source>
        <dbReference type="ARBA" id="ARBA00022842"/>
    </source>
</evidence>
<dbReference type="STRING" id="1111454.HMPREF1250_1607"/>
<dbReference type="InterPro" id="IPR029057">
    <property type="entry name" value="PRTase-like"/>
</dbReference>
<dbReference type="EMBL" id="AWXA01000062">
    <property type="protein sequence ID" value="ERT56507.1"/>
    <property type="molecule type" value="Genomic_DNA"/>
</dbReference>
<dbReference type="Proteomes" id="UP000017090">
    <property type="component" value="Unassembled WGS sequence"/>
</dbReference>
<dbReference type="GO" id="GO:0000166">
    <property type="term" value="F:nucleotide binding"/>
    <property type="evidence" value="ECO:0007669"/>
    <property type="project" value="UniProtKB-KW"/>
</dbReference>
<comment type="caution">
    <text evidence="18">The sequence shown here is derived from an EMBL/GenBank/DDBJ whole genome shotgun (WGS) entry which is preliminary data.</text>
</comment>
<evidence type="ECO:0000256" key="9">
    <source>
        <dbReference type="ARBA" id="ARBA00022679"/>
    </source>
</evidence>
<evidence type="ECO:0000256" key="15">
    <source>
        <dbReference type="ARBA" id="ARBA00049402"/>
    </source>
</evidence>
<dbReference type="InterPro" id="IPR000836">
    <property type="entry name" value="PRTase_dom"/>
</dbReference>
<evidence type="ECO:0000313" key="18">
    <source>
        <dbReference type="EMBL" id="ERT56507.1"/>
    </source>
</evidence>
<dbReference type="PATRIC" id="fig|1111454.3.peg.2245"/>
<keyword evidence="12 16" id="KW-0547">Nucleotide-binding</keyword>
<keyword evidence="10 16" id="KW-0479">Metal-binding</keyword>
<dbReference type="CDD" id="cd06223">
    <property type="entry name" value="PRTases_typeI"/>
    <property type="match status" value="1"/>
</dbReference>
<dbReference type="RefSeq" id="WP_023054670.1">
    <property type="nucleotide sequence ID" value="NZ_AWXA01000062.1"/>
</dbReference>
<dbReference type="EC" id="2.4.2.8" evidence="16"/>
<dbReference type="GO" id="GO:0032263">
    <property type="term" value="P:GMP salvage"/>
    <property type="evidence" value="ECO:0007669"/>
    <property type="project" value="TreeGrafter"/>
</dbReference>
<dbReference type="FunFam" id="3.40.50.2020:FF:000006">
    <property type="entry name" value="Hypoxanthine phosphoribosyltransferase"/>
    <property type="match status" value="1"/>
</dbReference>
<keyword evidence="7 16" id="KW-0963">Cytoplasm</keyword>
<dbReference type="OrthoDB" id="9802824at2"/>
<evidence type="ECO:0000256" key="8">
    <source>
        <dbReference type="ARBA" id="ARBA00022676"/>
    </source>
</evidence>
<dbReference type="Pfam" id="PF00156">
    <property type="entry name" value="Pribosyltran"/>
    <property type="match status" value="1"/>
</dbReference>
<dbReference type="GO" id="GO:0005829">
    <property type="term" value="C:cytosol"/>
    <property type="evidence" value="ECO:0007669"/>
    <property type="project" value="TreeGrafter"/>
</dbReference>
<keyword evidence="8 16" id="KW-0328">Glycosyltransferase</keyword>
<evidence type="ECO:0000256" key="10">
    <source>
        <dbReference type="ARBA" id="ARBA00022723"/>
    </source>
</evidence>
<comment type="pathway">
    <text evidence="5">Purine metabolism; GMP biosynthesis via salvage pathway; GMP from guanine: step 1/1.</text>
</comment>
<dbReference type="InterPro" id="IPR005904">
    <property type="entry name" value="Hxn_phspho_trans"/>
</dbReference>
<dbReference type="PANTHER" id="PTHR43340:SF1">
    <property type="entry name" value="HYPOXANTHINE PHOSPHORIBOSYLTRANSFERASE"/>
    <property type="match status" value="1"/>
</dbReference>
<dbReference type="GO" id="GO:0000287">
    <property type="term" value="F:magnesium ion binding"/>
    <property type="evidence" value="ECO:0007669"/>
    <property type="project" value="TreeGrafter"/>
</dbReference>
<dbReference type="Gene3D" id="3.40.50.2020">
    <property type="match status" value="1"/>
</dbReference>
<dbReference type="GO" id="GO:0052657">
    <property type="term" value="F:guanine phosphoribosyltransferase activity"/>
    <property type="evidence" value="ECO:0007669"/>
    <property type="project" value="UniProtKB-ARBA"/>
</dbReference>
<dbReference type="GO" id="GO:0032264">
    <property type="term" value="P:IMP salvage"/>
    <property type="evidence" value="ECO:0007669"/>
    <property type="project" value="UniProtKB-UniPathway"/>
</dbReference>
<gene>
    <name evidence="18" type="primary">hpt</name>
    <name evidence="18" type="ORF">HMPREF1250_1607</name>
</gene>
<reference evidence="18 19" key="1">
    <citation type="submission" date="2013-09" db="EMBL/GenBank/DDBJ databases">
        <authorList>
            <person name="Durkin A.S."/>
            <person name="Haft D.R."/>
            <person name="McCorrison J."/>
            <person name="Torralba M."/>
            <person name="Gillis M."/>
            <person name="Haft D.H."/>
            <person name="Methe B."/>
            <person name="Sutton G."/>
            <person name="Nelson K.E."/>
        </authorList>
    </citation>
    <scope>NUCLEOTIDE SEQUENCE [LARGE SCALE GENOMIC DNA]</scope>
    <source>
        <strain evidence="18 19">BV3C16-1</strain>
    </source>
</reference>
<comment type="similarity">
    <text evidence="6 16">Belongs to the purine/pyrimidine phosphoribosyltransferase family.</text>
</comment>
<comment type="cofactor">
    <cofactor evidence="1 16">
        <name>Mg(2+)</name>
        <dbReference type="ChEBI" id="CHEBI:18420"/>
    </cofactor>
</comment>
<comment type="function">
    <text evidence="2">Purine salvage pathway enzyme that catalyzes the transfer of the ribosyl-5-phosphate group from 5-phospho-alpha-D-ribose 1-diphosphate (PRPP) to the N9 position of the 6-oxopurines hypoxanthine and guanine to form the corresponding ribonucleotides IMP (inosine 5'-monophosphate) and GMP (guanosine 5'-monophosphate), with the release of PPi.</text>
</comment>
<keyword evidence="19" id="KW-1185">Reference proteome</keyword>
<evidence type="ECO:0000256" key="3">
    <source>
        <dbReference type="ARBA" id="ARBA00004496"/>
    </source>
</evidence>
<feature type="domain" description="Phosphoribosyltransferase" evidence="17">
    <location>
        <begin position="9"/>
        <end position="159"/>
    </location>
</feature>
<dbReference type="InterPro" id="IPR050408">
    <property type="entry name" value="HGPRT"/>
</dbReference>
<evidence type="ECO:0000259" key="17">
    <source>
        <dbReference type="Pfam" id="PF00156"/>
    </source>
</evidence>
<evidence type="ECO:0000256" key="6">
    <source>
        <dbReference type="ARBA" id="ARBA00008391"/>
    </source>
</evidence>
<comment type="catalytic activity">
    <reaction evidence="15">
        <text>IMP + diphosphate = hypoxanthine + 5-phospho-alpha-D-ribose 1-diphosphate</text>
        <dbReference type="Rhea" id="RHEA:17973"/>
        <dbReference type="ChEBI" id="CHEBI:17368"/>
        <dbReference type="ChEBI" id="CHEBI:33019"/>
        <dbReference type="ChEBI" id="CHEBI:58017"/>
        <dbReference type="ChEBI" id="CHEBI:58053"/>
        <dbReference type="EC" id="2.4.2.8"/>
    </reaction>
    <physiologicalReaction direction="right-to-left" evidence="15">
        <dbReference type="Rhea" id="RHEA:17975"/>
    </physiologicalReaction>
</comment>
<evidence type="ECO:0000256" key="4">
    <source>
        <dbReference type="ARBA" id="ARBA00004669"/>
    </source>
</evidence>
<evidence type="ECO:0000256" key="14">
    <source>
        <dbReference type="ARBA" id="ARBA00048811"/>
    </source>
</evidence>
<dbReference type="UniPathway" id="UPA00591">
    <property type="reaction ID" value="UER00648"/>
</dbReference>
<comment type="subcellular location">
    <subcellularLocation>
        <location evidence="3 16">Cytoplasm</location>
    </subcellularLocation>
</comment>
<name>U7UAN7_9FIRM</name>
<evidence type="ECO:0000256" key="7">
    <source>
        <dbReference type="ARBA" id="ARBA00022490"/>
    </source>
</evidence>
<comment type="catalytic activity">
    <reaction evidence="14">
        <text>GMP + diphosphate = guanine + 5-phospho-alpha-D-ribose 1-diphosphate</text>
        <dbReference type="Rhea" id="RHEA:25424"/>
        <dbReference type="ChEBI" id="CHEBI:16235"/>
        <dbReference type="ChEBI" id="CHEBI:33019"/>
        <dbReference type="ChEBI" id="CHEBI:58017"/>
        <dbReference type="ChEBI" id="CHEBI:58115"/>
        <dbReference type="EC" id="2.4.2.8"/>
    </reaction>
    <physiologicalReaction direction="right-to-left" evidence="14">
        <dbReference type="Rhea" id="RHEA:25426"/>
    </physiologicalReaction>
</comment>
<protein>
    <recommendedName>
        <fullName evidence="16">Hypoxanthine phosphoribosyltransferase</fullName>
        <ecNumber evidence="16">2.4.2.8</ecNumber>
    </recommendedName>
</protein>
<comment type="pathway">
    <text evidence="4 16">Purine metabolism; IMP biosynthesis via salvage pathway; IMP from hypoxanthine: step 1/1.</text>
</comment>
<organism evidence="18 19">
    <name type="scientific">Megasphaera vaginalis</name>
    <name type="common">ex Srinivasan et al. 2021</name>
    <dbReference type="NCBI Taxonomy" id="1111454"/>
    <lineage>
        <taxon>Bacteria</taxon>
        <taxon>Bacillati</taxon>
        <taxon>Bacillota</taxon>
        <taxon>Negativicutes</taxon>
        <taxon>Veillonellales</taxon>
        <taxon>Veillonellaceae</taxon>
        <taxon>Megasphaera</taxon>
    </lineage>
</organism>
<keyword evidence="9 16" id="KW-0808">Transferase</keyword>
<dbReference type="eggNOG" id="COG0634">
    <property type="taxonomic scope" value="Bacteria"/>
</dbReference>
<dbReference type="GO" id="GO:0004422">
    <property type="term" value="F:hypoxanthine phosphoribosyltransferase activity"/>
    <property type="evidence" value="ECO:0007669"/>
    <property type="project" value="InterPro"/>
</dbReference>
<evidence type="ECO:0000256" key="2">
    <source>
        <dbReference type="ARBA" id="ARBA00002049"/>
    </source>
</evidence>
<dbReference type="AlphaFoldDB" id="U7UAN7"/>
<dbReference type="GO" id="GO:0046100">
    <property type="term" value="P:hypoxanthine metabolic process"/>
    <property type="evidence" value="ECO:0007669"/>
    <property type="project" value="TreeGrafter"/>
</dbReference>